<protein>
    <recommendedName>
        <fullName evidence="5">Lipoprotein</fullName>
    </recommendedName>
</protein>
<reference evidence="3 4" key="1">
    <citation type="submission" date="2015-11" db="EMBL/GenBank/DDBJ databases">
        <title>Genomic analysis of 38 Legionella species identifies large and diverse effector repertoires.</title>
        <authorList>
            <person name="Burstein D."/>
            <person name="Amaro F."/>
            <person name="Zusman T."/>
            <person name="Lifshitz Z."/>
            <person name="Cohen O."/>
            <person name="Gilbert J.A."/>
            <person name="Pupko T."/>
            <person name="Shuman H.A."/>
            <person name="Segal G."/>
        </authorList>
    </citation>
    <scope>NUCLEOTIDE SEQUENCE [LARGE SCALE GENOMIC DNA]</scope>
    <source>
        <strain evidence="3 4">BL-540</strain>
    </source>
</reference>
<evidence type="ECO:0008006" key="5">
    <source>
        <dbReference type="Google" id="ProtNLM"/>
    </source>
</evidence>
<gene>
    <name evidence="3" type="ORF">Ljor_0870</name>
</gene>
<sequence length="151" mass="17282">MKRLFVLSLLFPVLASCAVENGYYGDPYYRPAPRAQVETPYGYGYRGNPRGDIPYDDSYYGSQSNTHHHYSQADTVAYGQTVARKQKAAPRNRNHGHNRGNERRHQNQPDVRTHRRGDNRAEIQVHGHEQGQNSSVHGHKDYYAPNVHGHD</sequence>
<feature type="compositionally biased region" description="Basic and acidic residues" evidence="1">
    <location>
        <begin position="116"/>
        <end position="129"/>
    </location>
</feature>
<dbReference type="Proteomes" id="UP000055035">
    <property type="component" value="Unassembled WGS sequence"/>
</dbReference>
<dbReference type="STRING" id="456.Ljor_0870"/>
<accession>A0A0W0V909</accession>
<feature type="signal peptide" evidence="2">
    <location>
        <begin position="1"/>
        <end position="18"/>
    </location>
</feature>
<feature type="compositionally biased region" description="Low complexity" evidence="1">
    <location>
        <begin position="40"/>
        <end position="51"/>
    </location>
</feature>
<dbReference type="PROSITE" id="PS51257">
    <property type="entry name" value="PROKAR_LIPOPROTEIN"/>
    <property type="match status" value="1"/>
</dbReference>
<dbReference type="AlphaFoldDB" id="A0A0W0V909"/>
<name>A0A0W0V909_9GAMM</name>
<dbReference type="EMBL" id="LNYJ01000011">
    <property type="protein sequence ID" value="KTD16564.1"/>
    <property type="molecule type" value="Genomic_DNA"/>
</dbReference>
<evidence type="ECO:0000313" key="4">
    <source>
        <dbReference type="Proteomes" id="UP000055035"/>
    </source>
</evidence>
<comment type="caution">
    <text evidence="3">The sequence shown here is derived from an EMBL/GenBank/DDBJ whole genome shotgun (WGS) entry which is preliminary data.</text>
</comment>
<evidence type="ECO:0000256" key="2">
    <source>
        <dbReference type="SAM" id="SignalP"/>
    </source>
</evidence>
<feature type="chain" id="PRO_5006914596" description="Lipoprotein" evidence="2">
    <location>
        <begin position="19"/>
        <end position="151"/>
    </location>
</feature>
<feature type="compositionally biased region" description="Basic and acidic residues" evidence="1">
    <location>
        <begin position="138"/>
        <end position="151"/>
    </location>
</feature>
<dbReference type="OrthoDB" id="5649978at2"/>
<keyword evidence="2" id="KW-0732">Signal</keyword>
<dbReference type="RefSeq" id="WP_058470406.1">
    <property type="nucleotide sequence ID" value="NZ_CAAAIC010000002.1"/>
</dbReference>
<feature type="region of interest" description="Disordered" evidence="1">
    <location>
        <begin position="40"/>
        <end position="151"/>
    </location>
</feature>
<proteinExistence type="predicted"/>
<evidence type="ECO:0000256" key="1">
    <source>
        <dbReference type="SAM" id="MobiDB-lite"/>
    </source>
</evidence>
<dbReference type="PATRIC" id="fig|456.5.peg.925"/>
<evidence type="ECO:0000313" key="3">
    <source>
        <dbReference type="EMBL" id="KTD16564.1"/>
    </source>
</evidence>
<keyword evidence="4" id="KW-1185">Reference proteome</keyword>
<organism evidence="3 4">
    <name type="scientific">Legionella jordanis</name>
    <dbReference type="NCBI Taxonomy" id="456"/>
    <lineage>
        <taxon>Bacteria</taxon>
        <taxon>Pseudomonadati</taxon>
        <taxon>Pseudomonadota</taxon>
        <taxon>Gammaproteobacteria</taxon>
        <taxon>Legionellales</taxon>
        <taxon>Legionellaceae</taxon>
        <taxon>Legionella</taxon>
    </lineage>
</organism>
<feature type="compositionally biased region" description="Basic residues" evidence="1">
    <location>
        <begin position="84"/>
        <end position="98"/>
    </location>
</feature>